<keyword evidence="6" id="KW-1185">Reference proteome</keyword>
<comment type="function">
    <text evidence="4">Initiates the rapid degradation of small, acid-soluble proteins during spore germination.</text>
</comment>
<feature type="chain" id="PRO_5044897549" description="Germination protease" evidence="4">
    <location>
        <begin position="8"/>
        <end position="324"/>
    </location>
</feature>
<evidence type="ECO:0000256" key="4">
    <source>
        <dbReference type="HAMAP-Rule" id="MF_00626"/>
    </source>
</evidence>
<feature type="propeptide" id="PRO_5044897548" evidence="4">
    <location>
        <begin position="1"/>
        <end position="7"/>
    </location>
</feature>
<dbReference type="NCBIfam" id="TIGR01441">
    <property type="entry name" value="GPR"/>
    <property type="match status" value="1"/>
</dbReference>
<comment type="PTM">
    <text evidence="4">Autoproteolytically processed. The inactive tetrameric zymogen termed p46 autoprocesses to a smaller form termed p41, which is active only during spore germination.</text>
</comment>
<dbReference type="Proteomes" id="UP000095488">
    <property type="component" value="Unassembled WGS sequence"/>
</dbReference>
<proteinExistence type="inferred from homology"/>
<evidence type="ECO:0000256" key="2">
    <source>
        <dbReference type="ARBA" id="ARBA00022801"/>
    </source>
</evidence>
<evidence type="ECO:0000256" key="1">
    <source>
        <dbReference type="ARBA" id="ARBA00022670"/>
    </source>
</evidence>
<dbReference type="RefSeq" id="WP_055259356.1">
    <property type="nucleotide sequence ID" value="NZ_CABIXL010000005.1"/>
</dbReference>
<dbReference type="EC" id="3.4.24.78" evidence="4"/>
<evidence type="ECO:0000313" key="6">
    <source>
        <dbReference type="Proteomes" id="UP000095488"/>
    </source>
</evidence>
<gene>
    <name evidence="4 5" type="primary">gpr</name>
    <name evidence="5" type="ORF">ERS852473_01633</name>
</gene>
<dbReference type="Pfam" id="PF03418">
    <property type="entry name" value="Peptidase_A25"/>
    <property type="match status" value="1"/>
</dbReference>
<comment type="caution">
    <text evidence="5">The sequence shown here is derived from an EMBL/GenBank/DDBJ whole genome shotgun (WGS) entry which is preliminary data.</text>
</comment>
<accession>A0ABP2AUS7</accession>
<keyword evidence="1 4" id="KW-0645">Protease</keyword>
<dbReference type="GO" id="GO:0006508">
    <property type="term" value="P:proteolysis"/>
    <property type="evidence" value="ECO:0007669"/>
    <property type="project" value="UniProtKB-KW"/>
</dbReference>
<dbReference type="SUPFAM" id="SSF53163">
    <property type="entry name" value="HybD-like"/>
    <property type="match status" value="1"/>
</dbReference>
<organism evidence="5 6">
    <name type="scientific">Sarcina ventriculi</name>
    <name type="common">Clostridium ventriculi</name>
    <dbReference type="NCBI Taxonomy" id="1267"/>
    <lineage>
        <taxon>Bacteria</taxon>
        <taxon>Bacillati</taxon>
        <taxon>Bacillota</taxon>
        <taxon>Clostridia</taxon>
        <taxon>Eubacteriales</taxon>
        <taxon>Clostridiaceae</taxon>
        <taxon>Sarcina</taxon>
    </lineage>
</organism>
<keyword evidence="3 4" id="KW-0865">Zymogen</keyword>
<protein>
    <recommendedName>
        <fullName evidence="4">Germination protease</fullName>
        <ecNumber evidence="4">3.4.24.78</ecNumber>
    </recommendedName>
    <alternativeName>
        <fullName evidence="4">GPR endopeptidase</fullName>
    </alternativeName>
    <alternativeName>
        <fullName evidence="4">Germination proteinase</fullName>
    </alternativeName>
    <alternativeName>
        <fullName evidence="4">Spore protease</fullName>
    </alternativeName>
</protein>
<comment type="similarity">
    <text evidence="4">Belongs to the peptidase A25 family.</text>
</comment>
<evidence type="ECO:0000313" key="5">
    <source>
        <dbReference type="EMBL" id="CUO00219.1"/>
    </source>
</evidence>
<name>A0ABP2AUS7_SARVE</name>
<keyword evidence="2 4" id="KW-0378">Hydrolase</keyword>
<comment type="catalytic activity">
    <reaction evidence="4">
        <text>Endopeptidase action with P4 Glu or Asp, P1 preferably Glu &gt; Asp, P1' hydrophobic and P2' Ala.</text>
        <dbReference type="EC" id="3.4.24.78"/>
    </reaction>
</comment>
<dbReference type="GO" id="GO:0008233">
    <property type="term" value="F:peptidase activity"/>
    <property type="evidence" value="ECO:0007669"/>
    <property type="project" value="UniProtKB-KW"/>
</dbReference>
<dbReference type="PIRSF" id="PIRSF019549">
    <property type="entry name" value="Peptidase_A25"/>
    <property type="match status" value="1"/>
</dbReference>
<evidence type="ECO:0000256" key="3">
    <source>
        <dbReference type="ARBA" id="ARBA00023145"/>
    </source>
</evidence>
<dbReference type="Gene3D" id="3.40.50.1450">
    <property type="entry name" value="HybD-like"/>
    <property type="match status" value="1"/>
</dbReference>
<dbReference type="InterPro" id="IPR005080">
    <property type="entry name" value="Peptidase_A25"/>
</dbReference>
<comment type="subunit">
    <text evidence="4">Homotetramer.</text>
</comment>
<dbReference type="EMBL" id="CYZR01000005">
    <property type="protein sequence ID" value="CUO00219.1"/>
    <property type="molecule type" value="Genomic_DNA"/>
</dbReference>
<dbReference type="HAMAP" id="MF_00626">
    <property type="entry name" value="Germination_prot"/>
    <property type="match status" value="1"/>
</dbReference>
<sequence length="324" mass="35351">MINVRTDLALETREMYKFEFGKEVDGLVVDEQEINDIKITTVDIVDEQGEKIMGKPKGKYITLEMPEYTHYDGDIKDKIAHILGETLSKIIEVGKDSLALVVGLGNWNVTPDALGPDVVEKIMITRHLKKVMPDKIDDSVRPVCAIAPGVLGITGIETGEIIKSLVDKVKPDIVICVDALASRRLKRVARTIQISNTGISPGAGVGNNRMEINQAVLGVPVISIGVPTVVDAATVANDAMDLVLDEMINQSTKGSEFYKMLKSVNRNEKNSLIKSLLAPYVGDLMVTPKEVDDVIDSVSKIISDGINLALQPSLDMEDINKFLN</sequence>
<dbReference type="InterPro" id="IPR023430">
    <property type="entry name" value="Pept_HybD-like_dom_sf"/>
</dbReference>
<reference evidence="5 6" key="1">
    <citation type="submission" date="2015-09" db="EMBL/GenBank/DDBJ databases">
        <authorList>
            <consortium name="Pathogen Informatics"/>
            <person name="Wu L."/>
            <person name="Ma J."/>
        </authorList>
    </citation>
    <scope>NUCLEOTIDE SEQUENCE [LARGE SCALE GENOMIC DNA]</scope>
    <source>
        <strain evidence="5 6">2789STDY5834858</strain>
    </source>
</reference>